<evidence type="ECO:0000256" key="10">
    <source>
        <dbReference type="ARBA" id="ARBA00034478"/>
    </source>
</evidence>
<dbReference type="InterPro" id="IPR029041">
    <property type="entry name" value="FAD-linked_oxidoreductase-like"/>
</dbReference>
<comment type="catalytic activity">
    <reaction evidence="11">
        <text>(6S)-5-methyl-5,6,7,8-tetrahydrofolate + NAD(+) = (6R)-5,10-methylene-5,6,7,8-tetrahydrofolate + NADH + H(+)</text>
        <dbReference type="Rhea" id="RHEA:19821"/>
        <dbReference type="ChEBI" id="CHEBI:15378"/>
        <dbReference type="ChEBI" id="CHEBI:15636"/>
        <dbReference type="ChEBI" id="CHEBI:18608"/>
        <dbReference type="ChEBI" id="CHEBI:57540"/>
        <dbReference type="ChEBI" id="CHEBI:57945"/>
        <dbReference type="EC" id="1.5.1.54"/>
    </reaction>
    <physiologicalReaction direction="right-to-left" evidence="11">
        <dbReference type="Rhea" id="RHEA:19823"/>
    </physiologicalReaction>
</comment>
<dbReference type="eggNOG" id="COG0685">
    <property type="taxonomic scope" value="Bacteria"/>
</dbReference>
<dbReference type="GO" id="GO:0106312">
    <property type="term" value="F:methylenetetrahydrofolate reductase (NADH) activity"/>
    <property type="evidence" value="ECO:0007669"/>
    <property type="project" value="UniProtKB-EC"/>
</dbReference>
<evidence type="ECO:0000256" key="12">
    <source>
        <dbReference type="RuleBase" id="RU003862"/>
    </source>
</evidence>
<dbReference type="UniPathway" id="UPA00193"/>
<dbReference type="CDD" id="cd00537">
    <property type="entry name" value="MTHFR"/>
    <property type="match status" value="1"/>
</dbReference>
<dbReference type="GO" id="GO:0005829">
    <property type="term" value="C:cytosol"/>
    <property type="evidence" value="ECO:0007669"/>
    <property type="project" value="InterPro"/>
</dbReference>
<keyword evidence="8" id="KW-0520">NAD</keyword>
<evidence type="ECO:0000256" key="4">
    <source>
        <dbReference type="ARBA" id="ARBA00022605"/>
    </source>
</evidence>
<evidence type="ECO:0000256" key="7">
    <source>
        <dbReference type="ARBA" id="ARBA00023002"/>
    </source>
</evidence>
<dbReference type="GO" id="GO:0009086">
    <property type="term" value="P:methionine biosynthetic process"/>
    <property type="evidence" value="ECO:0007669"/>
    <property type="project" value="UniProtKB-KW"/>
</dbReference>
<organism evidence="13 14">
    <name type="scientific">Bacteroides graminisolvens DSM 19988 = JCM 15093</name>
    <dbReference type="NCBI Taxonomy" id="1121097"/>
    <lineage>
        <taxon>Bacteria</taxon>
        <taxon>Pseudomonadati</taxon>
        <taxon>Bacteroidota</taxon>
        <taxon>Bacteroidia</taxon>
        <taxon>Bacteroidales</taxon>
        <taxon>Bacteroidaceae</taxon>
        <taxon>Bacteroides</taxon>
    </lineage>
</organism>
<keyword evidence="7 12" id="KW-0560">Oxidoreductase</keyword>
<dbReference type="PANTHER" id="PTHR45754:SF3">
    <property type="entry name" value="METHYLENETETRAHYDROFOLATE REDUCTASE (NADPH)"/>
    <property type="match status" value="1"/>
</dbReference>
<name>A0A069D5H6_9BACE</name>
<dbReference type="SUPFAM" id="SSF51730">
    <property type="entry name" value="FAD-linked oxidoreductase"/>
    <property type="match status" value="1"/>
</dbReference>
<comment type="similarity">
    <text evidence="3 12">Belongs to the methylenetetrahydrofolate reductase family.</text>
</comment>
<evidence type="ECO:0000256" key="3">
    <source>
        <dbReference type="ARBA" id="ARBA00006743"/>
    </source>
</evidence>
<keyword evidence="9" id="KW-0486">Methionine biosynthesis</keyword>
<gene>
    <name evidence="13" type="ORF">JCM15093_2935</name>
</gene>
<dbReference type="InterPro" id="IPR003171">
    <property type="entry name" value="Mehydrof_redctse-like"/>
</dbReference>
<dbReference type="EC" id="1.5.1.54" evidence="12"/>
<evidence type="ECO:0000313" key="14">
    <source>
        <dbReference type="Proteomes" id="UP000027601"/>
    </source>
</evidence>
<evidence type="ECO:0000256" key="1">
    <source>
        <dbReference type="ARBA" id="ARBA00001974"/>
    </source>
</evidence>
<dbReference type="InterPro" id="IPR004620">
    <property type="entry name" value="MTHF_reductase_bac"/>
</dbReference>
<reference evidence="13 14" key="1">
    <citation type="journal article" date="2015" name="Microbes Environ.">
        <title>Distribution and evolution of nitrogen fixation genes in the phylum bacteroidetes.</title>
        <authorList>
            <person name="Inoue J."/>
            <person name="Oshima K."/>
            <person name="Suda W."/>
            <person name="Sakamoto M."/>
            <person name="Iino T."/>
            <person name="Noda S."/>
            <person name="Hongoh Y."/>
            <person name="Hattori M."/>
            <person name="Ohkuma M."/>
        </authorList>
    </citation>
    <scope>NUCLEOTIDE SEQUENCE [LARGE SCALE GENOMIC DNA]</scope>
    <source>
        <strain evidence="13 14">JCM 15093</strain>
    </source>
</reference>
<keyword evidence="6 12" id="KW-0274">FAD</keyword>
<dbReference type="GO" id="GO:0035999">
    <property type="term" value="P:tetrahydrofolate interconversion"/>
    <property type="evidence" value="ECO:0007669"/>
    <property type="project" value="UniProtKB-UniPathway"/>
</dbReference>
<comment type="pathway">
    <text evidence="10">Amino-acid biosynthesis; L-methionine biosynthesis via de novo pathway.</text>
</comment>
<keyword evidence="5 12" id="KW-0285">Flavoprotein</keyword>
<dbReference type="STRING" id="1121097.GCA_000428125_02967"/>
<keyword evidence="14" id="KW-1185">Reference proteome</keyword>
<dbReference type="NCBIfam" id="TIGR00676">
    <property type="entry name" value="fadh2"/>
    <property type="match status" value="1"/>
</dbReference>
<sequence>MSQDTVDYKNHIEKMKIIDLINSNEKTAFSFEILPPLKGTGIEKLYTTIDTLKEFDPKYINITTHRSEYIYKDLGEGLYKRDRQRRRPGTVAVAAAIQNKYNIKTVPHILCSGFTREETEYVLIDLQFLGVTDLLVLRGDKAKHESVFTPEGDGYYHAIQLQEQINNFNKGIFVDGTSMQNMEQPFSYGVACYPEKHEESPNIEDDIYWLKKKVEAGAEYAVTQLFYDNKKYFDFVDRARQAGITVPIIPGIKPFKKLSQLTMIPKTFKVDLPEDLTKEILKCKNDNEAQQVGIEWCIAQCKELIEYGVPSLHFYTISAVDSIREVAQKIY</sequence>
<evidence type="ECO:0000256" key="11">
    <source>
        <dbReference type="ARBA" id="ARBA00048628"/>
    </source>
</evidence>
<evidence type="ECO:0000256" key="5">
    <source>
        <dbReference type="ARBA" id="ARBA00022630"/>
    </source>
</evidence>
<evidence type="ECO:0000256" key="9">
    <source>
        <dbReference type="ARBA" id="ARBA00023167"/>
    </source>
</evidence>
<dbReference type="FunFam" id="3.20.20.220:FF:000015">
    <property type="entry name" value="Methylenetetrahydrofolate reductase"/>
    <property type="match status" value="1"/>
</dbReference>
<keyword evidence="4" id="KW-0028">Amino-acid biosynthesis</keyword>
<evidence type="ECO:0000313" key="13">
    <source>
        <dbReference type="EMBL" id="GAK37667.1"/>
    </source>
</evidence>
<comment type="pathway">
    <text evidence="2 12">One-carbon metabolism; tetrahydrofolate interconversion.</text>
</comment>
<accession>A0A069D5H6</accession>
<dbReference type="Pfam" id="PF02219">
    <property type="entry name" value="MTHFR"/>
    <property type="match status" value="1"/>
</dbReference>
<evidence type="ECO:0000256" key="8">
    <source>
        <dbReference type="ARBA" id="ARBA00023027"/>
    </source>
</evidence>
<protein>
    <recommendedName>
        <fullName evidence="12">Methylenetetrahydrofolate reductase</fullName>
        <ecNumber evidence="12">1.5.1.54</ecNumber>
    </recommendedName>
</protein>
<comment type="cofactor">
    <cofactor evidence="1 12">
        <name>FAD</name>
        <dbReference type="ChEBI" id="CHEBI:57692"/>
    </cofactor>
</comment>
<comment type="caution">
    <text evidence="13">The sequence shown here is derived from an EMBL/GenBank/DDBJ whole genome shotgun (WGS) entry which is preliminary data.</text>
</comment>
<dbReference type="EMBL" id="BAJS01000026">
    <property type="protein sequence ID" value="GAK37667.1"/>
    <property type="molecule type" value="Genomic_DNA"/>
</dbReference>
<dbReference type="Proteomes" id="UP000027601">
    <property type="component" value="Unassembled WGS sequence"/>
</dbReference>
<dbReference type="AlphaFoldDB" id="A0A069D5H6"/>
<evidence type="ECO:0000256" key="6">
    <source>
        <dbReference type="ARBA" id="ARBA00022827"/>
    </source>
</evidence>
<dbReference type="PANTHER" id="PTHR45754">
    <property type="entry name" value="METHYLENETETRAHYDROFOLATE REDUCTASE"/>
    <property type="match status" value="1"/>
</dbReference>
<dbReference type="Gene3D" id="3.20.20.220">
    <property type="match status" value="1"/>
</dbReference>
<proteinExistence type="inferred from homology"/>
<dbReference type="GO" id="GO:0071949">
    <property type="term" value="F:FAD binding"/>
    <property type="evidence" value="ECO:0007669"/>
    <property type="project" value="TreeGrafter"/>
</dbReference>
<evidence type="ECO:0000256" key="2">
    <source>
        <dbReference type="ARBA" id="ARBA00004777"/>
    </source>
</evidence>